<dbReference type="CDD" id="cd01008">
    <property type="entry name" value="PBP2_NrtA_SsuA_CpmA_like"/>
    <property type="match status" value="1"/>
</dbReference>
<organism evidence="3 4">
    <name type="scientific">Georgenia daeguensis</name>
    <dbReference type="NCBI Taxonomy" id="908355"/>
    <lineage>
        <taxon>Bacteria</taxon>
        <taxon>Bacillati</taxon>
        <taxon>Actinomycetota</taxon>
        <taxon>Actinomycetes</taxon>
        <taxon>Micrococcales</taxon>
        <taxon>Bogoriellaceae</taxon>
        <taxon>Georgenia</taxon>
    </lineage>
</organism>
<feature type="signal peptide" evidence="1">
    <location>
        <begin position="1"/>
        <end position="23"/>
    </location>
</feature>
<dbReference type="Pfam" id="PF09084">
    <property type="entry name" value="NMT1"/>
    <property type="match status" value="1"/>
</dbReference>
<accession>A0ABP8ESG8</accession>
<dbReference type="EMBL" id="BAABBA010000005">
    <property type="protein sequence ID" value="GAA4286901.1"/>
    <property type="molecule type" value="Genomic_DNA"/>
</dbReference>
<keyword evidence="4" id="KW-1185">Reference proteome</keyword>
<dbReference type="InterPro" id="IPR015168">
    <property type="entry name" value="SsuA/THI5"/>
</dbReference>
<evidence type="ECO:0000256" key="1">
    <source>
        <dbReference type="SAM" id="SignalP"/>
    </source>
</evidence>
<protein>
    <recommendedName>
        <fullName evidence="2">SsuA/THI5-like domain-containing protein</fullName>
    </recommendedName>
</protein>
<evidence type="ECO:0000313" key="4">
    <source>
        <dbReference type="Proteomes" id="UP001499841"/>
    </source>
</evidence>
<dbReference type="Proteomes" id="UP001499841">
    <property type="component" value="Unassembled WGS sequence"/>
</dbReference>
<reference evidence="4" key="1">
    <citation type="journal article" date="2019" name="Int. J. Syst. Evol. Microbiol.">
        <title>The Global Catalogue of Microorganisms (GCM) 10K type strain sequencing project: providing services to taxonomists for standard genome sequencing and annotation.</title>
        <authorList>
            <consortium name="The Broad Institute Genomics Platform"/>
            <consortium name="The Broad Institute Genome Sequencing Center for Infectious Disease"/>
            <person name="Wu L."/>
            <person name="Ma J."/>
        </authorList>
    </citation>
    <scope>NUCLEOTIDE SEQUENCE [LARGE SCALE GENOMIC DNA]</scope>
    <source>
        <strain evidence="4">JCM 17459</strain>
    </source>
</reference>
<dbReference type="PANTHER" id="PTHR30024">
    <property type="entry name" value="ALIPHATIC SULFONATES-BINDING PROTEIN-RELATED"/>
    <property type="match status" value="1"/>
</dbReference>
<dbReference type="SUPFAM" id="SSF53850">
    <property type="entry name" value="Periplasmic binding protein-like II"/>
    <property type="match status" value="1"/>
</dbReference>
<proteinExistence type="predicted"/>
<feature type="chain" id="PRO_5046611459" description="SsuA/THI5-like domain-containing protein" evidence="1">
    <location>
        <begin position="24"/>
        <end position="321"/>
    </location>
</feature>
<evidence type="ECO:0000313" key="3">
    <source>
        <dbReference type="EMBL" id="GAA4286901.1"/>
    </source>
</evidence>
<gene>
    <name evidence="3" type="ORF">GCM10022262_12600</name>
</gene>
<dbReference type="RefSeq" id="WP_345038931.1">
    <property type="nucleotide sequence ID" value="NZ_BAABBA010000005.1"/>
</dbReference>
<dbReference type="Gene3D" id="3.40.190.10">
    <property type="entry name" value="Periplasmic binding protein-like II"/>
    <property type="match status" value="2"/>
</dbReference>
<evidence type="ECO:0000259" key="2">
    <source>
        <dbReference type="Pfam" id="PF09084"/>
    </source>
</evidence>
<name>A0ABP8ESG8_9MICO</name>
<keyword evidence="1" id="KW-0732">Signal</keyword>
<dbReference type="PROSITE" id="PS51257">
    <property type="entry name" value="PROKAR_LIPOPROTEIN"/>
    <property type="match status" value="1"/>
</dbReference>
<comment type="caution">
    <text evidence="3">The sequence shown here is derived from an EMBL/GenBank/DDBJ whole genome shotgun (WGS) entry which is preliminary data.</text>
</comment>
<sequence length="321" mass="33465">MNRRPLRPAAALTVAGLLAASLAACTPADSAASGDTVTVGTLRAQPHLFTPFFYDDFAPEGTEFEIVLFDTSTDIKNAVVSGSVDFGVTGAPSVLAGVAADQGVRIVASSADGGTRIVGSPDIAGPQDLVGRSIGYPMGSSQEILLKLTLAAQGIDPADVELVNLPFAEMAGAYESGQIDAMSSAEMGPSIAMEAGAVEIVSPYETPVGRVNIVLATSEELIESDPELVQQVVDAHVQASEHLAASPEEWATGLVEEFGLDPAVVERAITNVWPRWALDDAYQAQVFALADEMVAFDQLDGAPDTSQIFDTTFVEASTYAD</sequence>
<feature type="domain" description="SsuA/THI5-like" evidence="2">
    <location>
        <begin position="57"/>
        <end position="249"/>
    </location>
</feature>